<comment type="pathway">
    <text evidence="3">Amino-acid biosynthesis; L-isoleucine biosynthesis; L-isoleucine from 2-oxobutanoate: step 4/4.</text>
</comment>
<name>A1ZNS8_MICM2</name>
<keyword evidence="8 18" id="KW-0028">Amino-acid biosynthesis</keyword>
<evidence type="ECO:0000256" key="5">
    <source>
        <dbReference type="ARBA" id="ARBA00005072"/>
    </source>
</evidence>
<keyword evidence="9 18" id="KW-0808">Transferase</keyword>
<dbReference type="GO" id="GO:0009098">
    <property type="term" value="P:L-leucine biosynthetic process"/>
    <property type="evidence" value="ECO:0007669"/>
    <property type="project" value="UniProtKB-UniPathway"/>
</dbReference>
<dbReference type="InterPro" id="IPR018300">
    <property type="entry name" value="Aminotrans_IV_CS"/>
</dbReference>
<dbReference type="OrthoDB" id="9804984at2"/>
<comment type="similarity">
    <text evidence="6 16">Belongs to the class-IV pyridoxal-phosphate-dependent aminotransferase family.</text>
</comment>
<evidence type="ECO:0000256" key="3">
    <source>
        <dbReference type="ARBA" id="ARBA00004824"/>
    </source>
</evidence>
<comment type="pathway">
    <text evidence="5">Amino-acid biosynthesis; L-leucine biosynthesis; L-leucine from 3-methyl-2-oxobutanoate: step 4/4.</text>
</comment>
<evidence type="ECO:0000256" key="16">
    <source>
        <dbReference type="RuleBase" id="RU004106"/>
    </source>
</evidence>
<evidence type="ECO:0000256" key="4">
    <source>
        <dbReference type="ARBA" id="ARBA00004931"/>
    </source>
</evidence>
<protein>
    <recommendedName>
        <fullName evidence="18">Branched-chain-amino-acid aminotransferase</fullName>
        <ecNumber evidence="18">2.6.1.42</ecNumber>
    </recommendedName>
</protein>
<accession>A1ZNS8</accession>
<dbReference type="GO" id="GO:0009097">
    <property type="term" value="P:isoleucine biosynthetic process"/>
    <property type="evidence" value="ECO:0007669"/>
    <property type="project" value="UniProtKB-UniPathway"/>
</dbReference>
<evidence type="ECO:0000256" key="10">
    <source>
        <dbReference type="ARBA" id="ARBA00022898"/>
    </source>
</evidence>
<evidence type="ECO:0000256" key="17">
    <source>
        <dbReference type="RuleBase" id="RU004516"/>
    </source>
</evidence>
<dbReference type="eggNOG" id="COG0115">
    <property type="taxonomic scope" value="Bacteria"/>
</dbReference>
<dbReference type="InterPro" id="IPR036038">
    <property type="entry name" value="Aminotransferase-like"/>
</dbReference>
<dbReference type="UniPathway" id="UPA00048">
    <property type="reaction ID" value="UER00073"/>
</dbReference>
<dbReference type="SUPFAM" id="SSF56752">
    <property type="entry name" value="D-aminoacid aminotransferase-like PLP-dependent enzymes"/>
    <property type="match status" value="1"/>
</dbReference>
<evidence type="ECO:0000256" key="15">
    <source>
        <dbReference type="PIRSR" id="PIRSR006468-1"/>
    </source>
</evidence>
<evidence type="ECO:0000256" key="1">
    <source>
        <dbReference type="ARBA" id="ARBA00001933"/>
    </source>
</evidence>
<dbReference type="GO" id="GO:0009099">
    <property type="term" value="P:L-valine biosynthetic process"/>
    <property type="evidence" value="ECO:0007669"/>
    <property type="project" value="UniProtKB-UniPathway"/>
</dbReference>
<comment type="catalytic activity">
    <reaction evidence="12 18">
        <text>L-valine + 2-oxoglutarate = 3-methyl-2-oxobutanoate + L-glutamate</text>
        <dbReference type="Rhea" id="RHEA:24813"/>
        <dbReference type="ChEBI" id="CHEBI:11851"/>
        <dbReference type="ChEBI" id="CHEBI:16810"/>
        <dbReference type="ChEBI" id="CHEBI:29985"/>
        <dbReference type="ChEBI" id="CHEBI:57762"/>
        <dbReference type="EC" id="2.6.1.42"/>
    </reaction>
</comment>
<dbReference type="InterPro" id="IPR043131">
    <property type="entry name" value="BCAT-like_N"/>
</dbReference>
<evidence type="ECO:0000313" key="19">
    <source>
        <dbReference type="EMBL" id="EAY27967.1"/>
    </source>
</evidence>
<evidence type="ECO:0000256" key="13">
    <source>
        <dbReference type="ARBA" id="ARBA00048798"/>
    </source>
</evidence>
<dbReference type="RefSeq" id="WP_002698627.1">
    <property type="nucleotide sequence ID" value="NZ_AAWS01000019.1"/>
</dbReference>
<dbReference type="Proteomes" id="UP000004095">
    <property type="component" value="Unassembled WGS sequence"/>
</dbReference>
<evidence type="ECO:0000256" key="8">
    <source>
        <dbReference type="ARBA" id="ARBA00022605"/>
    </source>
</evidence>
<dbReference type="AlphaFoldDB" id="A1ZNS8"/>
<comment type="caution">
    <text evidence="19">The sequence shown here is derived from an EMBL/GenBank/DDBJ whole genome shotgun (WGS) entry which is preliminary data.</text>
</comment>
<comment type="catalytic activity">
    <reaction evidence="14 18">
        <text>L-leucine + 2-oxoglutarate = 4-methyl-2-oxopentanoate + L-glutamate</text>
        <dbReference type="Rhea" id="RHEA:18321"/>
        <dbReference type="ChEBI" id="CHEBI:16810"/>
        <dbReference type="ChEBI" id="CHEBI:17865"/>
        <dbReference type="ChEBI" id="CHEBI:29985"/>
        <dbReference type="ChEBI" id="CHEBI:57427"/>
        <dbReference type="EC" id="2.6.1.42"/>
    </reaction>
</comment>
<dbReference type="EC" id="2.6.1.42" evidence="18"/>
<comment type="catalytic activity">
    <reaction evidence="13 18">
        <text>L-isoleucine + 2-oxoglutarate = (S)-3-methyl-2-oxopentanoate + L-glutamate</text>
        <dbReference type="Rhea" id="RHEA:24801"/>
        <dbReference type="ChEBI" id="CHEBI:16810"/>
        <dbReference type="ChEBI" id="CHEBI:29985"/>
        <dbReference type="ChEBI" id="CHEBI:35146"/>
        <dbReference type="ChEBI" id="CHEBI:58045"/>
        <dbReference type="EC" id="2.6.1.42"/>
    </reaction>
</comment>
<dbReference type="PANTHER" id="PTHR11825">
    <property type="entry name" value="SUBGROUP IIII AMINOTRANSFERASE"/>
    <property type="match status" value="1"/>
</dbReference>
<keyword evidence="7 18" id="KW-0032">Aminotransferase</keyword>
<feature type="modified residue" description="N6-(pyridoxal phosphate)lysine" evidence="15">
    <location>
        <position position="199"/>
    </location>
</feature>
<dbReference type="InterPro" id="IPR005786">
    <property type="entry name" value="B_amino_transII"/>
</dbReference>
<dbReference type="InterPro" id="IPR033939">
    <property type="entry name" value="BCAT_family"/>
</dbReference>
<comment type="pathway">
    <text evidence="4">Amino-acid biosynthesis; L-valine biosynthesis; L-valine from pyruvate: step 4/4.</text>
</comment>
<dbReference type="Gene3D" id="3.20.10.10">
    <property type="entry name" value="D-amino Acid Aminotransferase, subunit A, domain 2"/>
    <property type="match status" value="1"/>
</dbReference>
<dbReference type="GO" id="GO:0052655">
    <property type="term" value="F:L-valine-2-oxoglutarate transaminase activity"/>
    <property type="evidence" value="ECO:0007669"/>
    <property type="project" value="RHEA"/>
</dbReference>
<dbReference type="InterPro" id="IPR043132">
    <property type="entry name" value="BCAT-like_C"/>
</dbReference>
<evidence type="ECO:0000313" key="20">
    <source>
        <dbReference type="Proteomes" id="UP000004095"/>
    </source>
</evidence>
<dbReference type="UniPathway" id="UPA00047">
    <property type="reaction ID" value="UER00058"/>
</dbReference>
<evidence type="ECO:0000256" key="12">
    <source>
        <dbReference type="ARBA" id="ARBA00048212"/>
    </source>
</evidence>
<evidence type="ECO:0000256" key="2">
    <source>
        <dbReference type="ARBA" id="ARBA00003109"/>
    </source>
</evidence>
<comment type="cofactor">
    <cofactor evidence="1 17">
        <name>pyridoxal 5'-phosphate</name>
        <dbReference type="ChEBI" id="CHEBI:597326"/>
    </cofactor>
</comment>
<dbReference type="CDD" id="cd01557">
    <property type="entry name" value="BCAT_beta_family"/>
    <property type="match status" value="1"/>
</dbReference>
<evidence type="ECO:0000256" key="18">
    <source>
        <dbReference type="RuleBase" id="RU004517"/>
    </source>
</evidence>
<dbReference type="GO" id="GO:0052654">
    <property type="term" value="F:L-leucine-2-oxoglutarate transaminase activity"/>
    <property type="evidence" value="ECO:0007669"/>
    <property type="project" value="RHEA"/>
</dbReference>
<reference evidence="19 20" key="1">
    <citation type="submission" date="2007-01" db="EMBL/GenBank/DDBJ databases">
        <authorList>
            <person name="Haygood M."/>
            <person name="Podell S."/>
            <person name="Anderson C."/>
            <person name="Hopkinson B."/>
            <person name="Roe K."/>
            <person name="Barbeau K."/>
            <person name="Gaasterland T."/>
            <person name="Ferriera S."/>
            <person name="Johnson J."/>
            <person name="Kravitz S."/>
            <person name="Beeson K."/>
            <person name="Sutton G."/>
            <person name="Rogers Y.-H."/>
            <person name="Friedman R."/>
            <person name="Frazier M."/>
            <person name="Venter J.C."/>
        </authorList>
    </citation>
    <scope>NUCLEOTIDE SEQUENCE [LARGE SCALE GENOMIC DNA]</scope>
    <source>
        <strain evidence="19 20">ATCC 23134</strain>
    </source>
</reference>
<dbReference type="PROSITE" id="PS00770">
    <property type="entry name" value="AA_TRANSFER_CLASS_4"/>
    <property type="match status" value="1"/>
</dbReference>
<evidence type="ECO:0000256" key="14">
    <source>
        <dbReference type="ARBA" id="ARBA00049229"/>
    </source>
</evidence>
<dbReference type="InterPro" id="IPR001544">
    <property type="entry name" value="Aminotrans_IV"/>
</dbReference>
<proteinExistence type="inferred from homology"/>
<dbReference type="EMBL" id="AAWS01000019">
    <property type="protein sequence ID" value="EAY27967.1"/>
    <property type="molecule type" value="Genomic_DNA"/>
</dbReference>
<dbReference type="PANTHER" id="PTHR11825:SF44">
    <property type="entry name" value="BRANCHED-CHAIN-AMINO-ACID AMINOTRANSFERASE"/>
    <property type="match status" value="1"/>
</dbReference>
<keyword evidence="11 18" id="KW-0100">Branched-chain amino acid biosynthesis</keyword>
<evidence type="ECO:0000256" key="6">
    <source>
        <dbReference type="ARBA" id="ARBA00009320"/>
    </source>
</evidence>
<dbReference type="PIRSF" id="PIRSF006468">
    <property type="entry name" value="BCAT1"/>
    <property type="match status" value="1"/>
</dbReference>
<evidence type="ECO:0000256" key="11">
    <source>
        <dbReference type="ARBA" id="ARBA00023304"/>
    </source>
</evidence>
<keyword evidence="20" id="KW-1185">Reference proteome</keyword>
<gene>
    <name evidence="19" type="ORF">M23134_02636</name>
</gene>
<dbReference type="NCBIfam" id="NF009897">
    <property type="entry name" value="PRK13357.1"/>
    <property type="match status" value="1"/>
</dbReference>
<evidence type="ECO:0000256" key="9">
    <source>
        <dbReference type="ARBA" id="ARBA00022679"/>
    </source>
</evidence>
<evidence type="ECO:0000256" key="7">
    <source>
        <dbReference type="ARBA" id="ARBA00022576"/>
    </source>
</evidence>
<sequence>MTETVEEKLSIRTEKVEKSRLPEVDFENLPFGRVFSDHMFVADYKDNGWHDLRVVPYANISFSPAMSTLHYAQSIFEGMKAYKRADGGVYLFRPDENFNRMNISANRMCMPEIREEVFMDGLKELIKLDQGWVPGQEGSTLYIRPFMFAADDFIGVRPSDTYKFMIFTCPVASYYAEPVRVRIETDYTRAAKGGVGYAKTAGNYAASLYAARNAQKDGYHQVIWTDGAEHKYIEESGTMNLFFKIDGTLVTAALGDSVLNGITRKSIIQLAKDFGQPVEERRISVEEIDKALKEGRVEEAFGAGTAAVVSSIKTVGHQGTDYDLPPMVEGTFAYKVKETLHNIRMGKVEDKHQWMVKVN</sequence>
<dbReference type="GO" id="GO:0052656">
    <property type="term" value="F:L-isoleucine-2-oxoglutarate transaminase activity"/>
    <property type="evidence" value="ECO:0007669"/>
    <property type="project" value="RHEA"/>
</dbReference>
<keyword evidence="10 17" id="KW-0663">Pyridoxal phosphate</keyword>
<comment type="function">
    <text evidence="2">Acts on leucine, isoleucine and valine.</text>
</comment>
<dbReference type="Gene3D" id="3.30.470.10">
    <property type="match status" value="1"/>
</dbReference>
<dbReference type="Pfam" id="PF01063">
    <property type="entry name" value="Aminotran_4"/>
    <property type="match status" value="1"/>
</dbReference>
<organism evidence="19 20">
    <name type="scientific">Microscilla marina ATCC 23134</name>
    <dbReference type="NCBI Taxonomy" id="313606"/>
    <lineage>
        <taxon>Bacteria</taxon>
        <taxon>Pseudomonadati</taxon>
        <taxon>Bacteroidota</taxon>
        <taxon>Cytophagia</taxon>
        <taxon>Cytophagales</taxon>
        <taxon>Microscillaceae</taxon>
        <taxon>Microscilla</taxon>
    </lineage>
</organism>
<dbReference type="UniPathway" id="UPA00049">
    <property type="reaction ID" value="UER00062"/>
</dbReference>
<dbReference type="NCBIfam" id="TIGR01123">
    <property type="entry name" value="ilvE_II"/>
    <property type="match status" value="1"/>
</dbReference>